<dbReference type="EMBL" id="CP078093">
    <property type="protein sequence ID" value="QXM07374.1"/>
    <property type="molecule type" value="Genomic_DNA"/>
</dbReference>
<dbReference type="Pfam" id="PF11208">
    <property type="entry name" value="DUF2992"/>
    <property type="match status" value="1"/>
</dbReference>
<protein>
    <submittedName>
        <fullName evidence="1">DUF2992 family protein</fullName>
    </submittedName>
</protein>
<accession>A0ABX8RG42</accession>
<dbReference type="InterPro" id="IPR016787">
    <property type="entry name" value="UCP021328"/>
</dbReference>
<sequence>MGTKAQIAIKLQYESNKIEKKKISKERKIEEQRRIHFTYA</sequence>
<organism evidence="1 2">
    <name type="scientific">Crassaminicella indica</name>
    <dbReference type="NCBI Taxonomy" id="2855394"/>
    <lineage>
        <taxon>Bacteria</taxon>
        <taxon>Bacillati</taxon>
        <taxon>Bacillota</taxon>
        <taxon>Clostridia</taxon>
        <taxon>Eubacteriales</taxon>
        <taxon>Clostridiaceae</taxon>
        <taxon>Crassaminicella</taxon>
    </lineage>
</organism>
<gene>
    <name evidence="1" type="ORF">KVH43_02385</name>
</gene>
<evidence type="ECO:0000313" key="1">
    <source>
        <dbReference type="EMBL" id="QXM07374.1"/>
    </source>
</evidence>
<keyword evidence="2" id="KW-1185">Reference proteome</keyword>
<name>A0ABX8RG42_9CLOT</name>
<dbReference type="Proteomes" id="UP000886818">
    <property type="component" value="Chromosome"/>
</dbReference>
<dbReference type="RefSeq" id="WP_218284058.1">
    <property type="nucleotide sequence ID" value="NZ_CP078093.1"/>
</dbReference>
<evidence type="ECO:0000313" key="2">
    <source>
        <dbReference type="Proteomes" id="UP000886818"/>
    </source>
</evidence>
<reference evidence="1" key="1">
    <citation type="submission" date="2021-07" db="EMBL/GenBank/DDBJ databases">
        <title>Complete genome sequence of Crassaminicella sp. 143-21, isolated from a deep-sea hydrothermal vent.</title>
        <authorList>
            <person name="Li X."/>
        </authorList>
    </citation>
    <scope>NUCLEOTIDE SEQUENCE</scope>
    <source>
        <strain evidence="1">143-21</strain>
    </source>
</reference>
<proteinExistence type="predicted"/>